<proteinExistence type="predicted"/>
<dbReference type="NCBIfam" id="TIGR02980">
    <property type="entry name" value="SigBFG"/>
    <property type="match status" value="1"/>
</dbReference>
<dbReference type="InterPro" id="IPR014284">
    <property type="entry name" value="RNA_pol_sigma-70_dom"/>
</dbReference>
<dbReference type="EMBL" id="WWTN01000003">
    <property type="protein sequence ID" value="MZH54752.1"/>
    <property type="molecule type" value="Genomic_DNA"/>
</dbReference>
<dbReference type="InterPro" id="IPR007627">
    <property type="entry name" value="RNA_pol_sigma70_r2"/>
</dbReference>
<dbReference type="PANTHER" id="PTHR30603">
    <property type="entry name" value="RNA POLYMERASE SIGMA FACTOR RPO"/>
    <property type="match status" value="1"/>
</dbReference>
<dbReference type="InterPro" id="IPR014322">
    <property type="entry name" value="RNA_pol_sigma-B/F/G"/>
</dbReference>
<reference evidence="9" key="2">
    <citation type="journal article" date="2019" name="Nat. Med.">
        <title>A library of human gut bacterial isolates paired with longitudinal multiomics data enables mechanistic microbiome research.</title>
        <authorList>
            <person name="Poyet M."/>
            <person name="Groussin M."/>
            <person name="Gibbons S.M."/>
            <person name="Avila-Pacheco J."/>
            <person name="Jiang X."/>
            <person name="Kearney S.M."/>
            <person name="Perrotta A.R."/>
            <person name="Berdy B."/>
            <person name="Zhao S."/>
            <person name="Lieberman T.D."/>
            <person name="Swanson P.K."/>
            <person name="Smith M."/>
            <person name="Roesemann S."/>
            <person name="Alexander J.E."/>
            <person name="Rich S.A."/>
            <person name="Livny J."/>
            <person name="Vlamakis H."/>
            <person name="Clish C."/>
            <person name="Bullock K."/>
            <person name="Deik A."/>
            <person name="Scott J."/>
            <person name="Pierce K.A."/>
            <person name="Xavier R.J."/>
            <person name="Alm E.J."/>
        </authorList>
    </citation>
    <scope>NUCLEOTIDE SEQUENCE</scope>
    <source>
        <strain evidence="9">BIOML-A12</strain>
    </source>
</reference>
<dbReference type="Pfam" id="PF04542">
    <property type="entry name" value="Sigma70_r2"/>
    <property type="match status" value="1"/>
</dbReference>
<dbReference type="PROSITE" id="PS00715">
    <property type="entry name" value="SIGMA70_1"/>
    <property type="match status" value="1"/>
</dbReference>
<evidence type="ECO:0000259" key="6">
    <source>
        <dbReference type="PROSITE" id="PS00715"/>
    </source>
</evidence>
<gene>
    <name evidence="7" type="ORF">CIAN88_08160</name>
    <name evidence="10" type="ORF">G4D54_09430</name>
    <name evidence="9" type="ORF">GT664_03015</name>
    <name evidence="8" type="ORF">MKC95_05115</name>
</gene>
<dbReference type="InterPro" id="IPR013324">
    <property type="entry name" value="RNA_pol_sigma_r3/r4-like"/>
</dbReference>
<dbReference type="EMBL" id="CP048838">
    <property type="protein sequence ID" value="QJA02634.1"/>
    <property type="molecule type" value="Genomic_DNA"/>
</dbReference>
<evidence type="ECO:0000256" key="2">
    <source>
        <dbReference type="ARBA" id="ARBA00023015"/>
    </source>
</evidence>
<evidence type="ECO:0000256" key="5">
    <source>
        <dbReference type="ARBA" id="ARBA00023163"/>
    </source>
</evidence>
<dbReference type="SUPFAM" id="SSF88946">
    <property type="entry name" value="Sigma2 domain of RNA polymerase sigma factors"/>
    <property type="match status" value="1"/>
</dbReference>
<sequence>MEKTASNEELIERIRLGDEEAKSCFVQQNSALVYSIIRRFSRQRISNEDLFQIGCVGLMKALNNFDTSYEVKFSTYAVPIIMGEIKRFFRDDGSIRISRSLKEGYLQMVKAKEVLLQKLNHEPTYQEIADAMELDVADVILAFEANQFIYSLDETIYENDGSPILLEDKVSNKKEEDVVMKVSLRDEIQKLDQREQLLLHYRYDLSMKQEEIARKLNISQVQVSRLEKKIIKKLKERLAVA</sequence>
<evidence type="ECO:0000256" key="4">
    <source>
        <dbReference type="ARBA" id="ARBA00023125"/>
    </source>
</evidence>
<evidence type="ECO:0000313" key="12">
    <source>
        <dbReference type="Proteomes" id="UP000503330"/>
    </source>
</evidence>
<keyword evidence="4" id="KW-0238">DNA-binding</keyword>
<evidence type="ECO:0000313" key="8">
    <source>
        <dbReference type="EMBL" id="MCR0232150.1"/>
    </source>
</evidence>
<dbReference type="EMBL" id="JAKTMA010000006">
    <property type="protein sequence ID" value="MCR0232150.1"/>
    <property type="molecule type" value="Genomic_DNA"/>
</dbReference>
<evidence type="ECO:0000256" key="1">
    <source>
        <dbReference type="ARBA" id="ARBA00022969"/>
    </source>
</evidence>
<dbReference type="GO" id="GO:0003677">
    <property type="term" value="F:DNA binding"/>
    <property type="evidence" value="ECO:0007669"/>
    <property type="project" value="UniProtKB-KW"/>
</dbReference>
<dbReference type="InterPro" id="IPR007624">
    <property type="entry name" value="RNA_pol_sigma70_r3"/>
</dbReference>
<evidence type="ECO:0000313" key="11">
    <source>
        <dbReference type="Proteomes" id="UP000030008"/>
    </source>
</evidence>
<dbReference type="InterPro" id="IPR013325">
    <property type="entry name" value="RNA_pol_sigma_r2"/>
</dbReference>
<evidence type="ECO:0000313" key="9">
    <source>
        <dbReference type="EMBL" id="MZH54752.1"/>
    </source>
</evidence>
<dbReference type="InterPro" id="IPR036388">
    <property type="entry name" value="WH-like_DNA-bd_sf"/>
</dbReference>
<dbReference type="Proteomes" id="UP000503330">
    <property type="component" value="Chromosome"/>
</dbReference>
<dbReference type="EMBL" id="JQIF01000038">
    <property type="protein sequence ID" value="KGJ53583.1"/>
    <property type="molecule type" value="Genomic_DNA"/>
</dbReference>
<dbReference type="RefSeq" id="WP_002608862.1">
    <property type="nucleotide sequence ID" value="NZ_AP025565.1"/>
</dbReference>
<keyword evidence="1" id="KW-0749">Sporulation</keyword>
<feature type="domain" description="RNA polymerase sigma-70" evidence="6">
    <location>
        <begin position="49"/>
        <end position="62"/>
    </location>
</feature>
<dbReference type="GeneID" id="61925757"/>
<dbReference type="Proteomes" id="UP000604383">
    <property type="component" value="Unassembled WGS sequence"/>
</dbReference>
<dbReference type="Pfam" id="PF04545">
    <property type="entry name" value="Sigma70_r4"/>
    <property type="match status" value="1"/>
</dbReference>
<reference evidence="8" key="4">
    <citation type="journal article" date="2022" name="Clin. Infect. Dis.">
        <title>Association between Clostridium innocuum and antibiotic-associated diarrhea in adults and children: A cross-sectional study and comparative genomics analysis.</title>
        <authorList>
            <person name="Cherny K.E."/>
            <person name="Muscat E.B."/>
            <person name="Balaji A."/>
            <person name="Mukherjee J."/>
            <person name="Ozer E.A."/>
            <person name="Angarone M.P."/>
            <person name="Hauser A.R."/>
            <person name="Sichel J.S."/>
            <person name="Amponsah E."/>
            <person name="Kociolek L.K."/>
        </authorList>
    </citation>
    <scope>NUCLEOTIDE SEQUENCE</scope>
    <source>
        <strain evidence="8">NU1-AC-029v</strain>
    </source>
</reference>
<reference evidence="7 11" key="1">
    <citation type="submission" date="2014-08" db="EMBL/GenBank/DDBJ databases">
        <title>Clostridium innocuum, an unnegligible vancomycin-resistant pathogen causing extra-intestinal infections.</title>
        <authorList>
            <person name="Feng Y."/>
            <person name="Chiu C.-H."/>
        </authorList>
    </citation>
    <scope>NUCLEOTIDE SEQUENCE [LARGE SCALE GENOMIC DNA]</scope>
    <source>
        <strain evidence="7 11">AN88</strain>
    </source>
</reference>
<evidence type="ECO:0000256" key="3">
    <source>
        <dbReference type="ARBA" id="ARBA00023082"/>
    </source>
</evidence>
<dbReference type="InterPro" id="IPR050239">
    <property type="entry name" value="Sigma-70_RNA_pol_init_factors"/>
</dbReference>
<reference evidence="10 12" key="3">
    <citation type="submission" date="2020-02" db="EMBL/GenBank/DDBJ databases">
        <authorList>
            <person name="Kociolek L.K."/>
            <person name="Ozer E.A."/>
        </authorList>
    </citation>
    <scope>NUCLEOTIDE SEQUENCE [LARGE SCALE GENOMIC DNA]</scope>
    <source>
        <strain evidence="10 12">ATCC 14501</strain>
    </source>
</reference>
<protein>
    <submittedName>
        <fullName evidence="8">SigB/SigF/SigG family RNA polymerase sigma factor</fullName>
    </submittedName>
    <submittedName>
        <fullName evidence="7">Sporulation sigma factor SigF</fullName>
    </submittedName>
</protein>
<dbReference type="Gene3D" id="1.10.10.10">
    <property type="entry name" value="Winged helix-like DNA-binding domain superfamily/Winged helix DNA-binding domain"/>
    <property type="match status" value="2"/>
</dbReference>
<dbReference type="GO" id="GO:0006352">
    <property type="term" value="P:DNA-templated transcription initiation"/>
    <property type="evidence" value="ECO:0007669"/>
    <property type="project" value="InterPro"/>
</dbReference>
<dbReference type="GO" id="GO:0016987">
    <property type="term" value="F:sigma factor activity"/>
    <property type="evidence" value="ECO:0007669"/>
    <property type="project" value="UniProtKB-KW"/>
</dbReference>
<dbReference type="NCBIfam" id="TIGR02937">
    <property type="entry name" value="sigma70-ECF"/>
    <property type="match status" value="1"/>
</dbReference>
<dbReference type="PANTHER" id="PTHR30603:SF19">
    <property type="entry name" value="RNA POLYMERASE SIGMA-F FACTOR"/>
    <property type="match status" value="1"/>
</dbReference>
<evidence type="ECO:0000313" key="10">
    <source>
        <dbReference type="EMBL" id="QJA02634.1"/>
    </source>
</evidence>
<keyword evidence="5" id="KW-0804">Transcription</keyword>
<dbReference type="GO" id="GO:0030435">
    <property type="term" value="P:sporulation resulting in formation of a cellular spore"/>
    <property type="evidence" value="ECO:0007669"/>
    <property type="project" value="UniProtKB-KW"/>
</dbReference>
<dbReference type="Gene3D" id="1.20.120.1810">
    <property type="match status" value="1"/>
</dbReference>
<organism evidence="7 11">
    <name type="scientific">Clostridium innocuum</name>
    <dbReference type="NCBI Taxonomy" id="1522"/>
    <lineage>
        <taxon>Bacteria</taxon>
        <taxon>Bacillati</taxon>
        <taxon>Bacillota</taxon>
        <taxon>Clostridia</taxon>
        <taxon>Eubacteriales</taxon>
        <taxon>Clostridiaceae</taxon>
        <taxon>Clostridium</taxon>
    </lineage>
</organism>
<name>A0A099I9K8_CLOIN</name>
<dbReference type="Proteomes" id="UP001203972">
    <property type="component" value="Unassembled WGS sequence"/>
</dbReference>
<keyword evidence="2" id="KW-0805">Transcription regulation</keyword>
<evidence type="ECO:0000313" key="7">
    <source>
        <dbReference type="EMBL" id="KGJ53583.1"/>
    </source>
</evidence>
<dbReference type="Proteomes" id="UP000030008">
    <property type="component" value="Unassembled WGS sequence"/>
</dbReference>
<dbReference type="AlphaFoldDB" id="A0A099I9K8"/>
<dbReference type="Pfam" id="PF04539">
    <property type="entry name" value="Sigma70_r3"/>
    <property type="match status" value="1"/>
</dbReference>
<dbReference type="PRINTS" id="PR00046">
    <property type="entry name" value="SIGMA70FCT"/>
</dbReference>
<keyword evidence="3" id="KW-0731">Sigma factor</keyword>
<dbReference type="InterPro" id="IPR007630">
    <property type="entry name" value="RNA_pol_sigma70_r4"/>
</dbReference>
<dbReference type="SUPFAM" id="SSF88659">
    <property type="entry name" value="Sigma3 and sigma4 domains of RNA polymerase sigma factors"/>
    <property type="match status" value="2"/>
</dbReference>
<dbReference type="InterPro" id="IPR000943">
    <property type="entry name" value="RNA_pol_sigma70"/>
</dbReference>
<accession>A0A099I9K8</accession>